<feature type="transmembrane region" description="Helical" evidence="1">
    <location>
        <begin position="26"/>
        <end position="44"/>
    </location>
</feature>
<keyword evidence="1" id="KW-1133">Transmembrane helix</keyword>
<organism evidence="2 3">
    <name type="scientific">Streptomyces flaveus</name>
    <dbReference type="NCBI Taxonomy" id="66370"/>
    <lineage>
        <taxon>Bacteria</taxon>
        <taxon>Bacillati</taxon>
        <taxon>Actinomycetota</taxon>
        <taxon>Actinomycetes</taxon>
        <taxon>Kitasatosporales</taxon>
        <taxon>Streptomycetaceae</taxon>
        <taxon>Streptomyces</taxon>
        <taxon>Streptomyces aurantiacus group</taxon>
    </lineage>
</organism>
<dbReference type="AlphaFoldDB" id="A0A917R7U6"/>
<evidence type="ECO:0000313" key="3">
    <source>
        <dbReference type="Proteomes" id="UP000637788"/>
    </source>
</evidence>
<comment type="caution">
    <text evidence="2">The sequence shown here is derived from an EMBL/GenBank/DDBJ whole genome shotgun (WGS) entry which is preliminary data.</text>
</comment>
<sequence length="391" mass="43269">MGSPTGPPGSRRTLGGALTDLYRSRGLLLGLLAVAVGIILMITVPQETVYIVRDADGQYVINKGAENLQSRLHLFDIGNAIFQTGLVIVLFQVLLNQIADDRFVEQVKSVMDTEREMVREAVVRSMAVGRHINSLELSPAELDRVIESAVRLRSGSSELGSVVARKLRLGVFDSEEIWHNLVVRAEILEIERAAPGGRDHDYYVVYFQFGYHTNNTRRTRFAFKVATWGEEYDRTLRAQDLGGVWRLPSSGEFDADWTDGFSLTSVSFAGRSVPVGVNEAEREFFVHVPVDEFEDAESIRVQYSFVAKVRADGNLLSFEVPRPTFGANYSVSVGVNDIDSIRALDYFGATRPASVDYSPGLTATRVVSVSIDDWILPKAGMVLVWKRGAAS</sequence>
<evidence type="ECO:0000256" key="1">
    <source>
        <dbReference type="SAM" id="Phobius"/>
    </source>
</evidence>
<gene>
    <name evidence="2" type="ORF">GCM10010094_62580</name>
</gene>
<keyword evidence="1" id="KW-0812">Transmembrane</keyword>
<accession>A0A917R7U6</accession>
<evidence type="ECO:0000313" key="2">
    <source>
        <dbReference type="EMBL" id="GGK93237.1"/>
    </source>
</evidence>
<reference evidence="2" key="1">
    <citation type="journal article" date="2014" name="Int. J. Syst. Evol. Microbiol.">
        <title>Complete genome sequence of Corynebacterium casei LMG S-19264T (=DSM 44701T), isolated from a smear-ripened cheese.</title>
        <authorList>
            <consortium name="US DOE Joint Genome Institute (JGI-PGF)"/>
            <person name="Walter F."/>
            <person name="Albersmeier A."/>
            <person name="Kalinowski J."/>
            <person name="Ruckert C."/>
        </authorList>
    </citation>
    <scope>NUCLEOTIDE SEQUENCE</scope>
    <source>
        <strain evidence="2">JCM 3035</strain>
    </source>
</reference>
<protein>
    <submittedName>
        <fullName evidence="2">Uncharacterized protein</fullName>
    </submittedName>
</protein>
<dbReference type="Proteomes" id="UP000637788">
    <property type="component" value="Unassembled WGS sequence"/>
</dbReference>
<keyword evidence="3" id="KW-1185">Reference proteome</keyword>
<dbReference type="EMBL" id="BMPQ01000020">
    <property type="protein sequence ID" value="GGK93237.1"/>
    <property type="molecule type" value="Genomic_DNA"/>
</dbReference>
<reference evidence="2" key="2">
    <citation type="submission" date="2020-09" db="EMBL/GenBank/DDBJ databases">
        <authorList>
            <person name="Sun Q."/>
            <person name="Ohkuma M."/>
        </authorList>
    </citation>
    <scope>NUCLEOTIDE SEQUENCE</scope>
    <source>
        <strain evidence="2">JCM 3035</strain>
    </source>
</reference>
<dbReference type="RefSeq" id="WP_189325170.1">
    <property type="nucleotide sequence ID" value="NZ_BMPQ01000020.1"/>
</dbReference>
<keyword evidence="1" id="KW-0472">Membrane</keyword>
<proteinExistence type="predicted"/>
<name>A0A917R7U6_9ACTN</name>